<dbReference type="HAMAP" id="MF_00528">
    <property type="entry name" value="Maf"/>
    <property type="match status" value="1"/>
</dbReference>
<dbReference type="PANTHER" id="PTHR43213">
    <property type="entry name" value="BIFUNCTIONAL DTTP/UTP PYROPHOSPHATASE/METHYLTRANSFERASE PROTEIN-RELATED"/>
    <property type="match status" value="1"/>
</dbReference>
<feature type="active site" description="Proton acceptor" evidence="4">
    <location>
        <position position="66"/>
    </location>
</feature>
<comment type="function">
    <text evidence="4">Nucleoside triphosphate pyrophosphatase that hydrolyzes dTTP and UTP. May have a dual role in cell division arrest and in preventing the incorporation of modified nucleotides into cellular nucleic acids.</text>
</comment>
<comment type="similarity">
    <text evidence="4">Belongs to the Maf family. YhdE subfamily.</text>
</comment>
<evidence type="ECO:0000256" key="3">
    <source>
        <dbReference type="ARBA" id="ARBA00023080"/>
    </source>
</evidence>
<protein>
    <recommendedName>
        <fullName evidence="4">dTTP/UTP pyrophosphatase</fullName>
        <shortName evidence="4">dTTPase/UTPase</shortName>
        <ecNumber evidence="4">3.6.1.9</ecNumber>
    </recommendedName>
    <alternativeName>
        <fullName evidence="4">Nucleoside triphosphate pyrophosphatase</fullName>
    </alternativeName>
    <alternativeName>
        <fullName evidence="4">Nucleotide pyrophosphatase</fullName>
        <shortName evidence="4">Nucleotide PPase</shortName>
    </alternativeName>
</protein>
<comment type="caution">
    <text evidence="4">Lacks conserved residue(s) required for the propagation of feature annotation.</text>
</comment>
<evidence type="ECO:0000313" key="5">
    <source>
        <dbReference type="EMBL" id="ADU65383.1"/>
    </source>
</evidence>
<comment type="catalytic activity">
    <reaction evidence="4">
        <text>UTP + H2O = UMP + diphosphate + H(+)</text>
        <dbReference type="Rhea" id="RHEA:29395"/>
        <dbReference type="ChEBI" id="CHEBI:15377"/>
        <dbReference type="ChEBI" id="CHEBI:15378"/>
        <dbReference type="ChEBI" id="CHEBI:33019"/>
        <dbReference type="ChEBI" id="CHEBI:46398"/>
        <dbReference type="ChEBI" id="CHEBI:57865"/>
        <dbReference type="EC" id="3.6.1.9"/>
    </reaction>
</comment>
<dbReference type="KEGG" id="din:Selin_0635"/>
<dbReference type="GO" id="GO:0009117">
    <property type="term" value="P:nucleotide metabolic process"/>
    <property type="evidence" value="ECO:0007669"/>
    <property type="project" value="UniProtKB-KW"/>
</dbReference>
<dbReference type="InterPro" id="IPR029001">
    <property type="entry name" value="ITPase-like_fam"/>
</dbReference>
<dbReference type="InterPro" id="IPR003697">
    <property type="entry name" value="Maf-like"/>
</dbReference>
<evidence type="ECO:0000256" key="1">
    <source>
        <dbReference type="ARBA" id="ARBA00001968"/>
    </source>
</evidence>
<dbReference type="InParanoid" id="E6W1C7"/>
<dbReference type="FunCoup" id="E6W1C7">
    <property type="interactions" value="296"/>
</dbReference>
<reference evidence="5 6" key="1">
    <citation type="submission" date="2010-12" db="EMBL/GenBank/DDBJ databases">
        <title>Complete sequence of Desulfurispirillum indicum S5.</title>
        <authorList>
            <consortium name="US DOE Joint Genome Institute"/>
            <person name="Lucas S."/>
            <person name="Copeland A."/>
            <person name="Lapidus A."/>
            <person name="Cheng J.-F."/>
            <person name="Goodwin L."/>
            <person name="Pitluck S."/>
            <person name="Chertkov O."/>
            <person name="Held B."/>
            <person name="Detter J.C."/>
            <person name="Han C."/>
            <person name="Tapia R."/>
            <person name="Land M."/>
            <person name="Hauser L."/>
            <person name="Kyrpides N."/>
            <person name="Ivanova N."/>
            <person name="Mikhailova N."/>
            <person name="Haggblom M."/>
            <person name="Rauschenbach I."/>
            <person name="Bini E."/>
            <person name="Woyke T."/>
        </authorList>
    </citation>
    <scope>NUCLEOTIDE SEQUENCE [LARGE SCALE GENOMIC DNA]</scope>
    <source>
        <strain evidence="6">ATCC BAA-1389 / DSM 22839 / S5</strain>
    </source>
</reference>
<proteinExistence type="inferred from homology"/>
<dbReference type="RefSeq" id="WP_013505271.1">
    <property type="nucleotide sequence ID" value="NC_014836.1"/>
</dbReference>
<gene>
    <name evidence="5" type="ordered locus">Selin_0635</name>
</gene>
<feature type="site" description="Important for substrate specificity" evidence="4">
    <location>
        <position position="67"/>
    </location>
</feature>
<dbReference type="EMBL" id="CP002432">
    <property type="protein sequence ID" value="ADU65383.1"/>
    <property type="molecule type" value="Genomic_DNA"/>
</dbReference>
<dbReference type="GO" id="GO:0036221">
    <property type="term" value="F:UTP diphosphatase activity"/>
    <property type="evidence" value="ECO:0007669"/>
    <property type="project" value="RHEA"/>
</dbReference>
<dbReference type="OrthoDB" id="9807767at2"/>
<evidence type="ECO:0000256" key="4">
    <source>
        <dbReference type="HAMAP-Rule" id="MF_00528"/>
    </source>
</evidence>
<keyword evidence="2 4" id="KW-0378">Hydrolase</keyword>
<dbReference type="GO" id="GO:0036218">
    <property type="term" value="F:dTTP diphosphatase activity"/>
    <property type="evidence" value="ECO:0007669"/>
    <property type="project" value="RHEA"/>
</dbReference>
<dbReference type="SUPFAM" id="SSF52972">
    <property type="entry name" value="ITPase-like"/>
    <property type="match status" value="1"/>
</dbReference>
<comment type="cofactor">
    <cofactor evidence="1 4">
        <name>a divalent metal cation</name>
        <dbReference type="ChEBI" id="CHEBI:60240"/>
    </cofactor>
</comment>
<name>E6W1C7_DESIS</name>
<comment type="subcellular location">
    <subcellularLocation>
        <location evidence="4">Cytoplasm</location>
    </subcellularLocation>
</comment>
<feature type="site" description="Important for substrate specificity" evidence="4">
    <location>
        <position position="11"/>
    </location>
</feature>
<accession>E6W1C7</accession>
<sequence length="192" mass="20963">MSLVLASASPRRSELLRTFGIPFVIRPPHVDECLDESDPMQLVTRLGEMKARAVVLPADQWIIAADTIVTIDDIILGKPRDREENRQMLQMLSGRAHRVYGGIALLNAPLNQIFLHAVCTSVRFRKLTTAMVDNYVASADGLDKAGGYGIQGSGAVLVESIDGCYDNVVGLSRSHLYQMMAAQGFFEGKAEA</sequence>
<dbReference type="HOGENOM" id="CLU_040416_0_0_0"/>
<dbReference type="NCBIfam" id="TIGR00172">
    <property type="entry name" value="maf"/>
    <property type="match status" value="1"/>
</dbReference>
<dbReference type="PANTHER" id="PTHR43213:SF5">
    <property type="entry name" value="BIFUNCTIONAL DTTP_UTP PYROPHOSPHATASE_METHYLTRANSFERASE PROTEIN-RELATED"/>
    <property type="match status" value="1"/>
</dbReference>
<keyword evidence="6" id="KW-1185">Reference proteome</keyword>
<evidence type="ECO:0000256" key="2">
    <source>
        <dbReference type="ARBA" id="ARBA00022801"/>
    </source>
</evidence>
<dbReference type="Pfam" id="PF02545">
    <property type="entry name" value="Maf"/>
    <property type="match status" value="1"/>
</dbReference>
<organism evidence="5 6">
    <name type="scientific">Desulfurispirillum indicum (strain ATCC BAA-1389 / DSM 22839 / S5)</name>
    <dbReference type="NCBI Taxonomy" id="653733"/>
    <lineage>
        <taxon>Bacteria</taxon>
        <taxon>Pseudomonadati</taxon>
        <taxon>Chrysiogenota</taxon>
        <taxon>Chrysiogenia</taxon>
        <taxon>Chrysiogenales</taxon>
        <taxon>Chrysiogenaceae</taxon>
        <taxon>Desulfurispirillum</taxon>
    </lineage>
</organism>
<dbReference type="eggNOG" id="COG0424">
    <property type="taxonomic scope" value="Bacteria"/>
</dbReference>
<dbReference type="AlphaFoldDB" id="E6W1C7"/>
<keyword evidence="4" id="KW-0963">Cytoplasm</keyword>
<keyword evidence="3 4" id="KW-0546">Nucleotide metabolism</keyword>
<dbReference type="EC" id="3.6.1.9" evidence="4"/>
<evidence type="ECO:0000313" key="6">
    <source>
        <dbReference type="Proteomes" id="UP000002572"/>
    </source>
</evidence>
<dbReference type="Gene3D" id="3.90.950.10">
    <property type="match status" value="1"/>
</dbReference>
<comment type="catalytic activity">
    <reaction evidence="4">
        <text>dTTP + H2O = dTMP + diphosphate + H(+)</text>
        <dbReference type="Rhea" id="RHEA:28534"/>
        <dbReference type="ChEBI" id="CHEBI:15377"/>
        <dbReference type="ChEBI" id="CHEBI:15378"/>
        <dbReference type="ChEBI" id="CHEBI:33019"/>
        <dbReference type="ChEBI" id="CHEBI:37568"/>
        <dbReference type="ChEBI" id="CHEBI:63528"/>
        <dbReference type="EC" id="3.6.1.9"/>
    </reaction>
</comment>
<feature type="site" description="Important for substrate specificity" evidence="4">
    <location>
        <position position="151"/>
    </location>
</feature>
<dbReference type="STRING" id="653733.Selin_0635"/>
<dbReference type="CDD" id="cd00555">
    <property type="entry name" value="Maf"/>
    <property type="match status" value="1"/>
</dbReference>
<dbReference type="PIRSF" id="PIRSF006305">
    <property type="entry name" value="Maf"/>
    <property type="match status" value="1"/>
</dbReference>
<dbReference type="Proteomes" id="UP000002572">
    <property type="component" value="Chromosome"/>
</dbReference>
<dbReference type="GO" id="GO:0005737">
    <property type="term" value="C:cytoplasm"/>
    <property type="evidence" value="ECO:0007669"/>
    <property type="project" value="UniProtKB-SubCell"/>
</dbReference>